<evidence type="ECO:0000259" key="4">
    <source>
        <dbReference type="PROSITE" id="PS50013"/>
    </source>
</evidence>
<dbReference type="InterPro" id="IPR000953">
    <property type="entry name" value="Chromo/chromo_shadow_dom"/>
</dbReference>
<protein>
    <recommendedName>
        <fullName evidence="8">C2H2-type domain-containing protein</fullName>
    </recommendedName>
</protein>
<feature type="compositionally biased region" description="Acidic residues" evidence="3">
    <location>
        <begin position="192"/>
        <end position="203"/>
    </location>
</feature>
<dbReference type="STRING" id="50990.A0A4Y7PTD6"/>
<feature type="region of interest" description="Disordered" evidence="3">
    <location>
        <begin position="550"/>
        <end position="638"/>
    </location>
</feature>
<dbReference type="CDD" id="cd00024">
    <property type="entry name" value="CD_CSD"/>
    <property type="match status" value="1"/>
</dbReference>
<dbReference type="Gene3D" id="2.40.50.40">
    <property type="match status" value="1"/>
</dbReference>
<dbReference type="AlphaFoldDB" id="A0A4Y7PTD6"/>
<evidence type="ECO:0000313" key="6">
    <source>
        <dbReference type="EMBL" id="TDL18663.1"/>
    </source>
</evidence>
<evidence type="ECO:0000259" key="5">
    <source>
        <dbReference type="PROSITE" id="PS50157"/>
    </source>
</evidence>
<feature type="compositionally biased region" description="Polar residues" evidence="3">
    <location>
        <begin position="481"/>
        <end position="498"/>
    </location>
</feature>
<feature type="compositionally biased region" description="Basic and acidic residues" evidence="3">
    <location>
        <begin position="365"/>
        <end position="379"/>
    </location>
</feature>
<feature type="domain" description="C2H2-type" evidence="5">
    <location>
        <begin position="1092"/>
        <end position="1117"/>
    </location>
</feature>
<feature type="region of interest" description="Disordered" evidence="3">
    <location>
        <begin position="88"/>
        <end position="536"/>
    </location>
</feature>
<dbReference type="GO" id="GO:0008270">
    <property type="term" value="F:zinc ion binding"/>
    <property type="evidence" value="ECO:0007669"/>
    <property type="project" value="UniProtKB-KW"/>
</dbReference>
<gene>
    <name evidence="6" type="ORF">BD410DRAFT_793053</name>
</gene>
<evidence type="ECO:0000256" key="1">
    <source>
        <dbReference type="PROSITE-ProRule" id="PRU00042"/>
    </source>
</evidence>
<feature type="coiled-coil region" evidence="2">
    <location>
        <begin position="878"/>
        <end position="969"/>
    </location>
</feature>
<name>A0A4Y7PTD6_9AGAM</name>
<feature type="compositionally biased region" description="Basic and acidic residues" evidence="3">
    <location>
        <begin position="257"/>
        <end position="266"/>
    </location>
</feature>
<accession>A0A4Y7PTD6</accession>
<keyword evidence="1" id="KW-0863">Zinc-finger</keyword>
<dbReference type="PROSITE" id="PS00028">
    <property type="entry name" value="ZINC_FINGER_C2H2_1"/>
    <property type="match status" value="1"/>
</dbReference>
<keyword evidence="1" id="KW-0479">Metal-binding</keyword>
<feature type="domain" description="Chromo" evidence="4">
    <location>
        <begin position="38"/>
        <end position="101"/>
    </location>
</feature>
<evidence type="ECO:0000256" key="2">
    <source>
        <dbReference type="SAM" id="Coils"/>
    </source>
</evidence>
<proteinExistence type="predicted"/>
<feature type="region of interest" description="Disordered" evidence="3">
    <location>
        <begin position="696"/>
        <end position="782"/>
    </location>
</feature>
<evidence type="ECO:0000256" key="3">
    <source>
        <dbReference type="SAM" id="MobiDB-lite"/>
    </source>
</evidence>
<keyword evidence="1" id="KW-0862">Zinc</keyword>
<evidence type="ECO:0008006" key="8">
    <source>
        <dbReference type="Google" id="ProtNLM"/>
    </source>
</evidence>
<feature type="compositionally biased region" description="Low complexity" evidence="3">
    <location>
        <begin position="554"/>
        <end position="568"/>
    </location>
</feature>
<evidence type="ECO:0000313" key="7">
    <source>
        <dbReference type="Proteomes" id="UP000294933"/>
    </source>
</evidence>
<feature type="compositionally biased region" description="Low complexity" evidence="3">
    <location>
        <begin position="114"/>
        <end position="125"/>
    </location>
</feature>
<dbReference type="EMBL" id="ML170205">
    <property type="protein sequence ID" value="TDL18663.1"/>
    <property type="molecule type" value="Genomic_DNA"/>
</dbReference>
<keyword evidence="7" id="KW-1185">Reference proteome</keyword>
<feature type="compositionally biased region" description="Basic and acidic residues" evidence="3">
    <location>
        <begin position="425"/>
        <end position="436"/>
    </location>
</feature>
<dbReference type="InterPro" id="IPR013087">
    <property type="entry name" value="Znf_C2H2_type"/>
</dbReference>
<feature type="coiled-coil region" evidence="2">
    <location>
        <begin position="810"/>
        <end position="851"/>
    </location>
</feature>
<reference evidence="6 7" key="1">
    <citation type="submission" date="2018-06" db="EMBL/GenBank/DDBJ databases">
        <title>A transcriptomic atlas of mushroom development highlights an independent origin of complex multicellularity.</title>
        <authorList>
            <consortium name="DOE Joint Genome Institute"/>
            <person name="Krizsan K."/>
            <person name="Almasi E."/>
            <person name="Merenyi Z."/>
            <person name="Sahu N."/>
            <person name="Viragh M."/>
            <person name="Koszo T."/>
            <person name="Mondo S."/>
            <person name="Kiss B."/>
            <person name="Balint B."/>
            <person name="Kues U."/>
            <person name="Barry K."/>
            <person name="Hegedus J.C."/>
            <person name="Henrissat B."/>
            <person name="Johnson J."/>
            <person name="Lipzen A."/>
            <person name="Ohm R."/>
            <person name="Nagy I."/>
            <person name="Pangilinan J."/>
            <person name="Yan J."/>
            <person name="Xiong Y."/>
            <person name="Grigoriev I.V."/>
            <person name="Hibbett D.S."/>
            <person name="Nagy L.G."/>
        </authorList>
    </citation>
    <scope>NUCLEOTIDE SEQUENCE [LARGE SCALE GENOMIC DNA]</scope>
    <source>
        <strain evidence="6 7">SZMC22713</strain>
    </source>
</reference>
<dbReference type="Proteomes" id="UP000294933">
    <property type="component" value="Unassembled WGS sequence"/>
</dbReference>
<organism evidence="6 7">
    <name type="scientific">Rickenella mellea</name>
    <dbReference type="NCBI Taxonomy" id="50990"/>
    <lineage>
        <taxon>Eukaryota</taxon>
        <taxon>Fungi</taxon>
        <taxon>Dikarya</taxon>
        <taxon>Basidiomycota</taxon>
        <taxon>Agaricomycotina</taxon>
        <taxon>Agaricomycetes</taxon>
        <taxon>Hymenochaetales</taxon>
        <taxon>Rickenellaceae</taxon>
        <taxon>Rickenella</taxon>
    </lineage>
</organism>
<dbReference type="PROSITE" id="PS50013">
    <property type="entry name" value="CHROMO_2"/>
    <property type="match status" value="1"/>
</dbReference>
<dbReference type="VEuPathDB" id="FungiDB:BD410DRAFT_793053"/>
<dbReference type="PROSITE" id="PS50157">
    <property type="entry name" value="ZINC_FINGER_C2H2_2"/>
    <property type="match status" value="1"/>
</dbReference>
<keyword evidence="2" id="KW-0175">Coiled coil</keyword>
<feature type="compositionally biased region" description="Low complexity" evidence="3">
    <location>
        <begin position="133"/>
        <end position="147"/>
    </location>
</feature>
<feature type="compositionally biased region" description="Basic and acidic residues" evidence="3">
    <location>
        <begin position="615"/>
        <end position="625"/>
    </location>
</feature>
<sequence>MDSDVDGDKIASPSQDSIELSDYETQFIPKEGDEETLWSVECILAEKGKRYLIRWAGVDDNGKPWADSWVPKHDVTDDLIAEWKIMQAKKKKEKEQKKKNARQKQNESFKLPQSRSSVVSRGSASNRKSSRLSGSNPPNSTSTRSPSVTKGAHENGKKPTRKRKKAVDDDEHPKSVSTSPRKRQKVVLVDVGDSDTDGQDDVVELPNKRKTARSRKEASSETRAGPARRSAESPSRPPDDEMEIVFKREEDEEEIDDGRAHQRSDIYDTIPSPPRQSGTRRKSPRKSGIPQKPPREGDEEAERETVMSASDSERRPSKASMQREAAGAKGKTKYSGNRASVVPSSPVPSPGGRRNDTPEVVVPKRNTEDVSKKSKDRSRSHSSRPSRPDVDDDAISGHHHHRSPSISGADRQNDNLEDFQVAPDFDIHHDEHHPDLSYDFDDPVATVGPHGQATVNGHSSDVDPNDVHESDNGDGEIIPETQVSKKSNSNEDSSQPRVSSIIAEPADSQDHLDGDEASQMTSATGKILKPIPVVTPSRFQPHLQVLKPMRLPRLLNSSPPSADALPSSIETGSSPSKDDLPQPKNPTIADTSANQEVDEIMEFGSSEKSQQIRARGHELAEEHRARTNAANSGGVKNNKRSLGSILAVHVRTDAHADPDALSDTALRDLEEAYVDLNGGDNGPEEARDLNEAIHRGPVHEDLDNEVSVDAGVGKTGEDTEEADVESSLWEGSDRGIDDDDGGERDHGPHTPTSTAPSVGDDEELPPKVNVTPRPLTTHGSHMSLPAQTVASPMRQLDSSMSLLHLKSEEILVLKAQLSDSREERNRLQEKLTKLEADNEWLARERDKAAANAASDDMDVQIEQNALHVEAEAAWTKERQGLLAEINLLKIARDETQDERNLFKDQYSRASSFVTEIQQENQELHARVTIAEKQVAVGLDLVRSDFGVRVRKLEEELQKARAVLHLFKERDRRTDDVIRKKAAMEPHLLAQIASLKDDATIARTDMNGVLRQRNDLIVKIAQMRDELERSRELHAATMVDRRQLKVQLERSSARERNVMKELHVTPMDDLDAEGELEDPGEELVYFCSWAINDNCDRCGEVFSSRQDLQDHLFLSGHI</sequence>
<dbReference type="OrthoDB" id="3647690at2759"/>